<evidence type="ECO:0000259" key="2">
    <source>
        <dbReference type="Pfam" id="PF01326"/>
    </source>
</evidence>
<comment type="caution">
    <text evidence="3">The sequence shown here is derived from an EMBL/GenBank/DDBJ whole genome shotgun (WGS) entry which is preliminary data.</text>
</comment>
<organism evidence="3 4">
    <name type="scientific">Nocardioides zeae</name>
    <dbReference type="NCBI Taxonomy" id="1457234"/>
    <lineage>
        <taxon>Bacteria</taxon>
        <taxon>Bacillati</taxon>
        <taxon>Actinomycetota</taxon>
        <taxon>Actinomycetes</taxon>
        <taxon>Propionibacteriales</taxon>
        <taxon>Nocardioidaceae</taxon>
        <taxon>Nocardioides</taxon>
    </lineage>
</organism>
<dbReference type="InterPro" id="IPR010121">
    <property type="entry name" value="Pyruvate_phosphate_dikinase"/>
</dbReference>
<dbReference type="Gene3D" id="3.30.470.20">
    <property type="entry name" value="ATP-grasp fold, B domain"/>
    <property type="match status" value="1"/>
</dbReference>
<evidence type="ECO:0000313" key="3">
    <source>
        <dbReference type="EMBL" id="MDQ1105867.1"/>
    </source>
</evidence>
<dbReference type="EC" id="2.7.9.1" evidence="3"/>
<dbReference type="Gene3D" id="3.50.30.10">
    <property type="entry name" value="Phosphohistidine domain"/>
    <property type="match status" value="1"/>
</dbReference>
<feature type="domain" description="Pyruvate phosphate dikinase AMP/ATP-binding" evidence="2">
    <location>
        <begin position="69"/>
        <end position="251"/>
    </location>
</feature>
<keyword evidence="3" id="KW-0670">Pyruvate</keyword>
<reference evidence="3" key="1">
    <citation type="submission" date="2023-07" db="EMBL/GenBank/DDBJ databases">
        <title>Functional and genomic diversity of the sorghum phyllosphere microbiome.</title>
        <authorList>
            <person name="Shade A."/>
        </authorList>
    </citation>
    <scope>NUCLEOTIDE SEQUENCE</scope>
    <source>
        <strain evidence="3">SORGH_AS_1067</strain>
    </source>
</reference>
<dbReference type="Proteomes" id="UP001239215">
    <property type="component" value="Unassembled WGS sequence"/>
</dbReference>
<dbReference type="NCBIfam" id="NF004531">
    <property type="entry name" value="PRK05878.1"/>
    <property type="match status" value="1"/>
</dbReference>
<sequence>MTDLMTAADIVTLDGAEPGDRELLGGKACSVNAMRALGLRVPPAFAVTTRVCQEYHAAGGRLPDRVWPQVVAGVRALEEATGRTFGAGPEPLLVSVRSGAAQSMPGMMDTVLNLGLTRDLADALAASTGDAEWADDTWRRFRASFGEIVLDDAEALPPDDPWEQLRAAIGAVFDSWANDRVRAYRQRHGLGAGGGTAVTVQAMVFGNRDDDSATGVLFSRDPGTGAPTLYGEWLPRAQGEDVVSGAATPQPLATLGTRSPELHAELAEVATLLEREHRDLVDVEFTIESGRLYVLQSRAGKRSAVAAARIAVDLAEEGLITRAEAVARVGADQRAAAAAQGSVGAGTEVLATGLSAGPGVAVGVAVSDETQALELSAAGTPFVLVRPATVPEDVPLMFEAVAVVTELGGSTSHAALVCREIGLPCVVGAGEGVVDALTATPGTLVTVDGAAGTVHRGDVTGADATGSDGPTTAGNLHVATLERWAEEL</sequence>
<dbReference type="InterPro" id="IPR002192">
    <property type="entry name" value="PPDK_AMP/ATP-bd"/>
</dbReference>
<dbReference type="Pfam" id="PF01326">
    <property type="entry name" value="PPDK_N"/>
    <property type="match status" value="1"/>
</dbReference>
<protein>
    <submittedName>
        <fullName evidence="3">Pyruvate,orthophosphate dikinase</fullName>
        <ecNumber evidence="3">2.7.9.1</ecNumber>
    </submittedName>
</protein>
<name>A0AAJ1U982_9ACTN</name>
<dbReference type="GO" id="GO:0050242">
    <property type="term" value="F:pyruvate, phosphate dikinase activity"/>
    <property type="evidence" value="ECO:0007669"/>
    <property type="project" value="UniProtKB-EC"/>
</dbReference>
<evidence type="ECO:0000259" key="1">
    <source>
        <dbReference type="Pfam" id="PF00391"/>
    </source>
</evidence>
<dbReference type="SUPFAM" id="SSF52009">
    <property type="entry name" value="Phosphohistidine domain"/>
    <property type="match status" value="1"/>
</dbReference>
<dbReference type="InterPro" id="IPR036637">
    <property type="entry name" value="Phosphohistidine_dom_sf"/>
</dbReference>
<dbReference type="EMBL" id="JAUTAN010000001">
    <property type="protein sequence ID" value="MDQ1105867.1"/>
    <property type="molecule type" value="Genomic_DNA"/>
</dbReference>
<dbReference type="InterPro" id="IPR008279">
    <property type="entry name" value="PEP-util_enz_mobile_dom"/>
</dbReference>
<keyword evidence="3" id="KW-0808">Transferase</keyword>
<dbReference type="RefSeq" id="WP_307202500.1">
    <property type="nucleotide sequence ID" value="NZ_JAUTAN010000001.1"/>
</dbReference>
<dbReference type="Pfam" id="PF00391">
    <property type="entry name" value="PEP-utilizers"/>
    <property type="match status" value="1"/>
</dbReference>
<evidence type="ECO:0000313" key="4">
    <source>
        <dbReference type="Proteomes" id="UP001239215"/>
    </source>
</evidence>
<feature type="domain" description="PEP-utilising enzyme mobile" evidence="1">
    <location>
        <begin position="382"/>
        <end position="452"/>
    </location>
</feature>
<dbReference type="AlphaFoldDB" id="A0AAJ1U982"/>
<proteinExistence type="predicted"/>
<dbReference type="PANTHER" id="PTHR22931">
    <property type="entry name" value="PHOSPHOENOLPYRUVATE DIKINASE-RELATED"/>
    <property type="match status" value="1"/>
</dbReference>
<dbReference type="Gene3D" id="3.30.1490.20">
    <property type="entry name" value="ATP-grasp fold, A domain"/>
    <property type="match status" value="1"/>
</dbReference>
<dbReference type="SUPFAM" id="SSF56059">
    <property type="entry name" value="Glutathione synthetase ATP-binding domain-like"/>
    <property type="match status" value="1"/>
</dbReference>
<dbReference type="PANTHER" id="PTHR22931:SF9">
    <property type="entry name" value="PYRUVATE, PHOSPHATE DIKINASE 1, CHLOROPLASTIC"/>
    <property type="match status" value="1"/>
</dbReference>
<dbReference type="InterPro" id="IPR013815">
    <property type="entry name" value="ATP_grasp_subdomain_1"/>
</dbReference>
<accession>A0AAJ1U982</accession>
<dbReference type="GO" id="GO:0005524">
    <property type="term" value="F:ATP binding"/>
    <property type="evidence" value="ECO:0007669"/>
    <property type="project" value="InterPro"/>
</dbReference>
<dbReference type="GO" id="GO:0016301">
    <property type="term" value="F:kinase activity"/>
    <property type="evidence" value="ECO:0007669"/>
    <property type="project" value="InterPro"/>
</dbReference>
<gene>
    <name evidence="3" type="ORF">QE405_003151</name>
</gene>
<dbReference type="Gene3D" id="1.10.189.10">
    <property type="entry name" value="Pyruvate Phosphate Dikinase, domain 2"/>
    <property type="match status" value="1"/>
</dbReference>